<organism evidence="2">
    <name type="scientific">viral metagenome</name>
    <dbReference type="NCBI Taxonomy" id="1070528"/>
    <lineage>
        <taxon>unclassified sequences</taxon>
        <taxon>metagenomes</taxon>
        <taxon>organismal metagenomes</taxon>
    </lineage>
</organism>
<dbReference type="AlphaFoldDB" id="A0A6C0F0B5"/>
<accession>A0A6C0F0B5</accession>
<evidence type="ECO:0000256" key="1">
    <source>
        <dbReference type="SAM" id="MobiDB-lite"/>
    </source>
</evidence>
<feature type="region of interest" description="Disordered" evidence="1">
    <location>
        <begin position="1039"/>
        <end position="1063"/>
    </location>
</feature>
<proteinExistence type="predicted"/>
<name>A0A6C0F0B5_9ZZZZ</name>
<feature type="compositionally biased region" description="Basic residues" evidence="1">
    <location>
        <begin position="1106"/>
        <end position="1141"/>
    </location>
</feature>
<dbReference type="EMBL" id="MN739011">
    <property type="protein sequence ID" value="QHT34926.1"/>
    <property type="molecule type" value="Genomic_DNA"/>
</dbReference>
<evidence type="ECO:0000313" key="2">
    <source>
        <dbReference type="EMBL" id="QHT34926.1"/>
    </source>
</evidence>
<sequence>MSVVSQVIPPIVQGGKTTFKSLNPYSPGIKYTDIPELIAYLCMFAQFDGWHDHKNFKNIVELVNAYTPGDCKAISDAQARPRVHVSEDVFLQTMLKHSKYIGFHRPKFTDNTYINNSESFFVSSSGAYIQKTPGQLRRSILEPPPPPPPASAPPPPKMTACCYVLNDADVSEIYSDSVSEKYHVAHIIVDASAGDDSDREGFNSFSLLQYCFAGLLGITDDIYILRDVAKSNFGVSCNLFGTDWREYMAEEEAPPMPLNQRVIALNTGAVFYDPGPTLNPTTGAGKAHGFNKVGSKSLCGVCIGTEVVQYPKFIDRSGQLNSEDTIGILMYSKYDMELSTEGFSVPNVGVTNVELARRFANVKSTLNIHDDTHPTKKLVYSVTRDDSNKETDSSNVPILDVISNAFRNGRNVITTSGPKKVASKKVGDSGIQLYTSQPSIEHMLIEPEGTPGTDATTYKLTPSISNGIHASVTYDLGAFKIGLKYGNPISILNMPNGFLLCVSKELVAKYSNPAQKMQNANNRLESLKRIFEETKAKRIIVRTNIGAMRERYEDIKDLLVAALTEIGQIATKNDKTYQHVLSIWYLFTPILKLIKSIDDIPQDEQDVDATLDGVEESRDDAYWAPSSADLDDLTELNGFISVKELELSTYKSLLSNRFSLHEMYKNVDELFQGIITRFNIKKPAFSVNGRQFLPYYLGTYEDDSMVAENKEDRKATFSGAFTAFARNAEDIIGIVTKPSNSPKIRDAAPYKFTSGKLSLRAFTMCMDHADLDYFNNETISHIVSNLGQDMLGSFKAIMNAYFEDVKTRASNPKESNVRDCLQAMREKAMREKIPAIIDEGSQLLAGGMRGGAYLDPGDEVILETIRKYIYVFLLIKSTLLINMPESDKLITEYINPVINEAYGYLKLHIPRIIDDKYIESLSKWKEGYVSTLLENEDDDGRMFTYIPEGINTKEILDYMEFKGQETFGLIDKIIGDFNNYIHANKSLIKKLKIKRLYYYCDDYSDMQLIDAEIDAISDEKDVDILLAIDEILIRPPSLVRASSSSSEEATQPAQAPQEMQLDQQPLAKSVTMDPDERALKKVKSSPLPKALQGNPMDRSASEGGRATRKNTKTKNKKTKTKSKNPKVKSKNKTKKRLRLKPMKISIGTPKASD</sequence>
<feature type="region of interest" description="Disordered" evidence="1">
    <location>
        <begin position="1077"/>
        <end position="1153"/>
    </location>
</feature>
<reference evidence="2" key="1">
    <citation type="journal article" date="2020" name="Nature">
        <title>Giant virus diversity and host interactions through global metagenomics.</title>
        <authorList>
            <person name="Schulz F."/>
            <person name="Roux S."/>
            <person name="Paez-Espino D."/>
            <person name="Jungbluth S."/>
            <person name="Walsh D.A."/>
            <person name="Denef V.J."/>
            <person name="McMahon K.D."/>
            <person name="Konstantinidis K.T."/>
            <person name="Eloe-Fadrosh E.A."/>
            <person name="Kyrpides N.C."/>
            <person name="Woyke T."/>
        </authorList>
    </citation>
    <scope>NUCLEOTIDE SEQUENCE</scope>
    <source>
        <strain evidence="2">GVMAG-M-3300009180-1</strain>
    </source>
</reference>
<protein>
    <submittedName>
        <fullName evidence="2">Uncharacterized protein</fullName>
    </submittedName>
</protein>